<name>A0A1S7LHY5_MAGMO</name>
<evidence type="ECO:0000313" key="2">
    <source>
        <dbReference type="EMBL" id="CRH06545.1"/>
    </source>
</evidence>
<feature type="domain" description="Transposase IS116/IS110/IS902 C-terminal" evidence="1">
    <location>
        <begin position="83"/>
        <end position="160"/>
    </location>
</feature>
<proteinExistence type="predicted"/>
<evidence type="ECO:0000259" key="1">
    <source>
        <dbReference type="Pfam" id="PF02371"/>
    </source>
</evidence>
<dbReference type="PANTHER" id="PTHR33055">
    <property type="entry name" value="TRANSPOSASE FOR INSERTION SEQUENCE ELEMENT IS1111A"/>
    <property type="match status" value="1"/>
</dbReference>
<dbReference type="AlphaFoldDB" id="A0A1S7LHY5"/>
<dbReference type="GO" id="GO:0006313">
    <property type="term" value="P:DNA transposition"/>
    <property type="evidence" value="ECO:0007669"/>
    <property type="project" value="InterPro"/>
</dbReference>
<dbReference type="EMBL" id="LO017727">
    <property type="protein sequence ID" value="CRH06545.1"/>
    <property type="molecule type" value="Genomic_DNA"/>
</dbReference>
<sequence>MGHRTALINQIRGLLHEYGLIIPKGAEHVRRFLGALEPNSDHGLTARMVDTFQNLREELEHLDSRLAKYDSEILSISQEHQACRRLKTHPGIGPLIATAVVAAVGDVKVFRNGREMAAWLGLVPRQHSTGGKPRLLGISKRGDVYIRTLLIHGARSVLRRAHLKDDCRSRWLVKLGQRRGTNIAAVALANRTVRSIWAMLSKDEDYRVEVVS</sequence>
<organism evidence="2">
    <name type="scientific">Magnetococcus massalia (strain MO-1)</name>
    <dbReference type="NCBI Taxonomy" id="451514"/>
    <lineage>
        <taxon>Bacteria</taxon>
        <taxon>Pseudomonadati</taxon>
        <taxon>Pseudomonadota</taxon>
        <taxon>Magnetococcia</taxon>
        <taxon>Magnetococcales</taxon>
        <taxon>Magnetococcaceae</taxon>
        <taxon>Magnetococcus</taxon>
    </lineage>
</organism>
<reference evidence="2" key="1">
    <citation type="submission" date="2015-04" db="EMBL/GenBank/DDBJ databases">
        <authorList>
            <person name="Syromyatnikov M.Y."/>
            <person name="Popov V.N."/>
        </authorList>
    </citation>
    <scope>NUCLEOTIDE SEQUENCE</scope>
    <source>
        <strain evidence="2">MO-1</strain>
    </source>
</reference>
<dbReference type="InterPro" id="IPR047650">
    <property type="entry name" value="Transpos_IS110"/>
</dbReference>
<dbReference type="PANTHER" id="PTHR33055:SF3">
    <property type="entry name" value="PUTATIVE TRANSPOSASE FOR IS117-RELATED"/>
    <property type="match status" value="1"/>
</dbReference>
<dbReference type="GO" id="GO:0004803">
    <property type="term" value="F:transposase activity"/>
    <property type="evidence" value="ECO:0007669"/>
    <property type="project" value="InterPro"/>
</dbReference>
<gene>
    <name evidence="2" type="ORF">MAGMO_2386</name>
</gene>
<dbReference type="InterPro" id="IPR003346">
    <property type="entry name" value="Transposase_20"/>
</dbReference>
<dbReference type="GO" id="GO:0003677">
    <property type="term" value="F:DNA binding"/>
    <property type="evidence" value="ECO:0007669"/>
    <property type="project" value="InterPro"/>
</dbReference>
<dbReference type="Pfam" id="PF02371">
    <property type="entry name" value="Transposase_20"/>
    <property type="match status" value="1"/>
</dbReference>
<dbReference type="NCBIfam" id="NF033542">
    <property type="entry name" value="transpos_IS110"/>
    <property type="match status" value="1"/>
</dbReference>
<protein>
    <submittedName>
        <fullName evidence="2">Transposase, IS116/IS110/IS902</fullName>
    </submittedName>
</protein>
<accession>A0A1S7LHY5</accession>